<name>S0NVX2_9ENTE</name>
<sequence>MRCSWCQKEIIRNLTMQEILWPFYLQAERCPSCSELLSPITEPCCPTCQKMGQASQCQDCLDWQDVYPDYKFQHHAFFQYDDAFQAWIHQYKFLGDYQLRRTFMAELRKFLKKEKFDVICAIPLSEERYLKRGFNQVEAFLTGANIKTQKLLVKKMNTVPQTQKNRAERLMTPQPFEVIVSKEDVQGKRILLVDDVYTTGRTLFHASEVLNLYQPSEIRTLSLAR</sequence>
<evidence type="ECO:0000313" key="3">
    <source>
        <dbReference type="EMBL" id="EOT30103.1"/>
    </source>
</evidence>
<proteinExistence type="inferred from homology"/>
<dbReference type="SUPFAM" id="SSF53271">
    <property type="entry name" value="PRTase-like"/>
    <property type="match status" value="1"/>
</dbReference>
<organism evidence="3 4">
    <name type="scientific">Enterococcus saccharolyticus subsp. saccharolyticus ATCC 43076</name>
    <dbReference type="NCBI Taxonomy" id="1139996"/>
    <lineage>
        <taxon>Bacteria</taxon>
        <taxon>Bacillati</taxon>
        <taxon>Bacillota</taxon>
        <taxon>Bacilli</taxon>
        <taxon>Lactobacillales</taxon>
        <taxon>Enterococcaceae</taxon>
        <taxon>Enterococcus</taxon>
    </lineage>
</organism>
<dbReference type="RefSeq" id="WP_016174601.1">
    <property type="nucleotide sequence ID" value="NZ_KE136389.1"/>
</dbReference>
<comment type="caution">
    <text evidence="3">The sequence shown here is derived from an EMBL/GenBank/DDBJ whole genome shotgun (WGS) entry which is preliminary data.</text>
</comment>
<feature type="domain" description="Phosphoribosyltransferase" evidence="2">
    <location>
        <begin position="171"/>
        <end position="223"/>
    </location>
</feature>
<dbReference type="AlphaFoldDB" id="S0NVX2"/>
<dbReference type="HOGENOM" id="CLU_054549_4_0_9"/>
<dbReference type="CDD" id="cd06223">
    <property type="entry name" value="PRTases_typeI"/>
    <property type="match status" value="1"/>
</dbReference>
<dbReference type="PATRIC" id="fig|1139996.3.peg.789"/>
<dbReference type="STRING" id="41997.RV16_GL001236"/>
<protein>
    <recommendedName>
        <fullName evidence="2">Phosphoribosyltransferase domain-containing protein</fullName>
    </recommendedName>
</protein>
<dbReference type="Proteomes" id="UP000014136">
    <property type="component" value="Unassembled WGS sequence"/>
</dbReference>
<dbReference type="PANTHER" id="PTHR47505">
    <property type="entry name" value="DNA UTILIZATION PROTEIN YHGH"/>
    <property type="match status" value="1"/>
</dbReference>
<reference evidence="3 4" key="1">
    <citation type="submission" date="2013-03" db="EMBL/GenBank/DDBJ databases">
        <title>The Genome Sequence of Enterococcus saccharolyticus ATCC_43076 (Illumina only assembly).</title>
        <authorList>
            <consortium name="The Broad Institute Genomics Platform"/>
            <consortium name="The Broad Institute Genome Sequencing Center for Infectious Disease"/>
            <person name="Earl A."/>
            <person name="Russ C."/>
            <person name="Gilmore M."/>
            <person name="Surin D."/>
            <person name="Walker B."/>
            <person name="Young S."/>
            <person name="Zeng Q."/>
            <person name="Gargeya S."/>
            <person name="Fitzgerald M."/>
            <person name="Haas B."/>
            <person name="Abouelleil A."/>
            <person name="Allen A.W."/>
            <person name="Alvarado L."/>
            <person name="Arachchi H.M."/>
            <person name="Berlin A.M."/>
            <person name="Chapman S.B."/>
            <person name="Gainer-Dewar J."/>
            <person name="Goldberg J."/>
            <person name="Griggs A."/>
            <person name="Gujja S."/>
            <person name="Hansen M."/>
            <person name="Howarth C."/>
            <person name="Imamovic A."/>
            <person name="Ireland A."/>
            <person name="Larimer J."/>
            <person name="McCowan C."/>
            <person name="Murphy C."/>
            <person name="Pearson M."/>
            <person name="Poon T.W."/>
            <person name="Priest M."/>
            <person name="Roberts A."/>
            <person name="Saif S."/>
            <person name="Shea T."/>
            <person name="Sisk P."/>
            <person name="Sykes S."/>
            <person name="Wortman J."/>
            <person name="Nusbaum C."/>
            <person name="Birren B."/>
        </authorList>
    </citation>
    <scope>NUCLEOTIDE SEQUENCE [LARGE SCALE GENOMIC DNA]</scope>
    <source>
        <strain evidence="3 4">ATCC 43076</strain>
    </source>
</reference>
<dbReference type="InterPro" id="IPR051910">
    <property type="entry name" value="ComF/GntX_DNA_util-trans"/>
</dbReference>
<dbReference type="EMBL" id="AHYT01000002">
    <property type="protein sequence ID" value="EOT30103.1"/>
    <property type="molecule type" value="Genomic_DNA"/>
</dbReference>
<accession>S0NVX2</accession>
<evidence type="ECO:0000259" key="2">
    <source>
        <dbReference type="Pfam" id="PF00156"/>
    </source>
</evidence>
<dbReference type="eggNOG" id="COG1040">
    <property type="taxonomic scope" value="Bacteria"/>
</dbReference>
<keyword evidence="4" id="KW-1185">Reference proteome</keyword>
<evidence type="ECO:0000256" key="1">
    <source>
        <dbReference type="ARBA" id="ARBA00008007"/>
    </source>
</evidence>
<dbReference type="InterPro" id="IPR029057">
    <property type="entry name" value="PRTase-like"/>
</dbReference>
<dbReference type="PANTHER" id="PTHR47505:SF1">
    <property type="entry name" value="DNA UTILIZATION PROTEIN YHGH"/>
    <property type="match status" value="1"/>
</dbReference>
<dbReference type="Gene3D" id="3.40.50.2020">
    <property type="match status" value="1"/>
</dbReference>
<gene>
    <name evidence="3" type="ORF">OMQ_00798</name>
</gene>
<dbReference type="OrthoDB" id="9779910at2"/>
<dbReference type="InterPro" id="IPR000836">
    <property type="entry name" value="PRTase_dom"/>
</dbReference>
<dbReference type="Pfam" id="PF00156">
    <property type="entry name" value="Pribosyltran"/>
    <property type="match status" value="1"/>
</dbReference>
<comment type="similarity">
    <text evidence="1">Belongs to the ComF/GntX family.</text>
</comment>
<evidence type="ECO:0000313" key="4">
    <source>
        <dbReference type="Proteomes" id="UP000014136"/>
    </source>
</evidence>